<dbReference type="Pfam" id="PF12625">
    <property type="entry name" value="Arabinose_bd"/>
    <property type="match status" value="1"/>
</dbReference>
<protein>
    <submittedName>
        <fullName evidence="5">Helix-turn-helix domain-containing protein</fullName>
    </submittedName>
</protein>
<dbReference type="InterPro" id="IPR018062">
    <property type="entry name" value="HTH_AraC-typ_CS"/>
</dbReference>
<dbReference type="Proteomes" id="UP000474565">
    <property type="component" value="Unassembled WGS sequence"/>
</dbReference>
<dbReference type="InterPro" id="IPR018060">
    <property type="entry name" value="HTH_AraC"/>
</dbReference>
<dbReference type="PANTHER" id="PTHR47894:SF1">
    <property type="entry name" value="HTH-TYPE TRANSCRIPTIONAL REGULATOR VQSM"/>
    <property type="match status" value="1"/>
</dbReference>
<feature type="domain" description="HTH araC/xylS-type" evidence="4">
    <location>
        <begin position="256"/>
        <end position="353"/>
    </location>
</feature>
<keyword evidence="1" id="KW-0805">Transcription regulation</keyword>
<name>A0A6L8MD62_9BURK</name>
<dbReference type="GO" id="GO:0003700">
    <property type="term" value="F:DNA-binding transcription factor activity"/>
    <property type="evidence" value="ECO:0007669"/>
    <property type="project" value="InterPro"/>
</dbReference>
<gene>
    <name evidence="5" type="ORF">GTP44_02120</name>
</gene>
<dbReference type="Pfam" id="PF12833">
    <property type="entry name" value="HTH_18"/>
    <property type="match status" value="1"/>
</dbReference>
<keyword evidence="2" id="KW-0238">DNA-binding</keyword>
<dbReference type="GO" id="GO:0000976">
    <property type="term" value="F:transcription cis-regulatory region binding"/>
    <property type="evidence" value="ECO:0007669"/>
    <property type="project" value="TreeGrafter"/>
</dbReference>
<evidence type="ECO:0000256" key="2">
    <source>
        <dbReference type="ARBA" id="ARBA00023125"/>
    </source>
</evidence>
<reference evidence="5 6" key="1">
    <citation type="submission" date="2019-12" db="EMBL/GenBank/DDBJ databases">
        <title>Novel species isolated from a subtropical stream in China.</title>
        <authorList>
            <person name="Lu H."/>
        </authorList>
    </citation>
    <scope>NUCLEOTIDE SEQUENCE [LARGE SCALE GENOMIC DNA]</scope>
    <source>
        <strain evidence="5 6">FT50W</strain>
    </source>
</reference>
<proteinExistence type="predicted"/>
<dbReference type="EMBL" id="WWCP01000001">
    <property type="protein sequence ID" value="MYM80757.1"/>
    <property type="molecule type" value="Genomic_DNA"/>
</dbReference>
<dbReference type="SUPFAM" id="SSF46689">
    <property type="entry name" value="Homeodomain-like"/>
    <property type="match status" value="1"/>
</dbReference>
<comment type="caution">
    <text evidence="5">The sequence shown here is derived from an EMBL/GenBank/DDBJ whole genome shotgun (WGS) entry which is preliminary data.</text>
</comment>
<dbReference type="InterPro" id="IPR009057">
    <property type="entry name" value="Homeodomain-like_sf"/>
</dbReference>
<dbReference type="PROSITE" id="PS01124">
    <property type="entry name" value="HTH_ARAC_FAMILY_2"/>
    <property type="match status" value="1"/>
</dbReference>
<dbReference type="PROSITE" id="PS00041">
    <property type="entry name" value="HTH_ARAC_FAMILY_1"/>
    <property type="match status" value="1"/>
</dbReference>
<sequence length="356" mass="40284">MQSLIREYSRFFNSSLPFCHTAEEYSLHWVSFLHSDMLQHGANSADVLANTGISDASLGKGSGRVSAVQLLRIALNCLKVSPDVGIRVGGHLGLVACGIYGYAMISSPDRQHLIDTVEKYAHFIDPFTRVSYKSSSKESVWQIVPYFSDDPNNPLYKFSIEIKLASSVRFCKDLYGSDFKLKLVRVKYPKPKNALDYLSILGCEVQFGCDRNEMIYPNIALTPTARFNPDHITHKLILDLCENEAQRIRRRITLSSEIARLVQIHLDKQLGIEDAANMLLMNARTLRRRLKDEGTTFSEIVSEQRMSKAIAYLKNNVMTIEEIAAKLGYYDSSSFRKAFAAWSGEKLSDFRHLYAS</sequence>
<dbReference type="PANTHER" id="PTHR47894">
    <property type="entry name" value="HTH-TYPE TRANSCRIPTIONAL REGULATOR GADX"/>
    <property type="match status" value="1"/>
</dbReference>
<evidence type="ECO:0000313" key="6">
    <source>
        <dbReference type="Proteomes" id="UP000474565"/>
    </source>
</evidence>
<dbReference type="GO" id="GO:0005829">
    <property type="term" value="C:cytosol"/>
    <property type="evidence" value="ECO:0007669"/>
    <property type="project" value="TreeGrafter"/>
</dbReference>
<dbReference type="InterPro" id="IPR032687">
    <property type="entry name" value="AraC-type_N"/>
</dbReference>
<dbReference type="SMART" id="SM00342">
    <property type="entry name" value="HTH_ARAC"/>
    <property type="match status" value="1"/>
</dbReference>
<evidence type="ECO:0000313" key="5">
    <source>
        <dbReference type="EMBL" id="MYM80757.1"/>
    </source>
</evidence>
<dbReference type="Gene3D" id="1.10.10.60">
    <property type="entry name" value="Homeodomain-like"/>
    <property type="match status" value="1"/>
</dbReference>
<evidence type="ECO:0000259" key="4">
    <source>
        <dbReference type="PROSITE" id="PS01124"/>
    </source>
</evidence>
<dbReference type="AlphaFoldDB" id="A0A6L8MD62"/>
<organism evidence="5 6">
    <name type="scientific">Duganella lactea</name>
    <dbReference type="NCBI Taxonomy" id="2692173"/>
    <lineage>
        <taxon>Bacteria</taxon>
        <taxon>Pseudomonadati</taxon>
        <taxon>Pseudomonadota</taxon>
        <taxon>Betaproteobacteria</taxon>
        <taxon>Burkholderiales</taxon>
        <taxon>Oxalobacteraceae</taxon>
        <taxon>Telluria group</taxon>
        <taxon>Duganella</taxon>
    </lineage>
</organism>
<evidence type="ECO:0000256" key="1">
    <source>
        <dbReference type="ARBA" id="ARBA00023015"/>
    </source>
</evidence>
<evidence type="ECO:0000256" key="3">
    <source>
        <dbReference type="ARBA" id="ARBA00023163"/>
    </source>
</evidence>
<keyword evidence="3" id="KW-0804">Transcription</keyword>
<dbReference type="RefSeq" id="WP_161018102.1">
    <property type="nucleotide sequence ID" value="NZ_WWCP01000001.1"/>
</dbReference>
<accession>A0A6L8MD62</accession>